<gene>
    <name evidence="1" type="ORF">M409DRAFT_25132</name>
</gene>
<dbReference type="AlphaFoldDB" id="A0A6A6CGD9"/>
<organism evidence="1 2">
    <name type="scientific">Zasmidium cellare ATCC 36951</name>
    <dbReference type="NCBI Taxonomy" id="1080233"/>
    <lineage>
        <taxon>Eukaryota</taxon>
        <taxon>Fungi</taxon>
        <taxon>Dikarya</taxon>
        <taxon>Ascomycota</taxon>
        <taxon>Pezizomycotina</taxon>
        <taxon>Dothideomycetes</taxon>
        <taxon>Dothideomycetidae</taxon>
        <taxon>Mycosphaerellales</taxon>
        <taxon>Mycosphaerellaceae</taxon>
        <taxon>Zasmidium</taxon>
    </lineage>
</organism>
<keyword evidence="2" id="KW-1185">Reference proteome</keyword>
<dbReference type="GeneID" id="54560825"/>
<reference evidence="1" key="1">
    <citation type="journal article" date="2020" name="Stud. Mycol.">
        <title>101 Dothideomycetes genomes: a test case for predicting lifestyles and emergence of pathogens.</title>
        <authorList>
            <person name="Haridas S."/>
            <person name="Albert R."/>
            <person name="Binder M."/>
            <person name="Bloem J."/>
            <person name="Labutti K."/>
            <person name="Salamov A."/>
            <person name="Andreopoulos B."/>
            <person name="Baker S."/>
            <person name="Barry K."/>
            <person name="Bills G."/>
            <person name="Bluhm B."/>
            <person name="Cannon C."/>
            <person name="Castanera R."/>
            <person name="Culley D."/>
            <person name="Daum C."/>
            <person name="Ezra D."/>
            <person name="Gonzalez J."/>
            <person name="Henrissat B."/>
            <person name="Kuo A."/>
            <person name="Liang C."/>
            <person name="Lipzen A."/>
            <person name="Lutzoni F."/>
            <person name="Magnuson J."/>
            <person name="Mondo S."/>
            <person name="Nolan M."/>
            <person name="Ohm R."/>
            <person name="Pangilinan J."/>
            <person name="Park H.-J."/>
            <person name="Ramirez L."/>
            <person name="Alfaro M."/>
            <person name="Sun H."/>
            <person name="Tritt A."/>
            <person name="Yoshinaga Y."/>
            <person name="Zwiers L.-H."/>
            <person name="Turgeon B."/>
            <person name="Goodwin S."/>
            <person name="Spatafora J."/>
            <person name="Crous P."/>
            <person name="Grigoriev I."/>
        </authorList>
    </citation>
    <scope>NUCLEOTIDE SEQUENCE</scope>
    <source>
        <strain evidence="1">ATCC 36951</strain>
    </source>
</reference>
<dbReference type="Proteomes" id="UP000799537">
    <property type="component" value="Unassembled WGS sequence"/>
</dbReference>
<evidence type="ECO:0000313" key="1">
    <source>
        <dbReference type="EMBL" id="KAF2164739.1"/>
    </source>
</evidence>
<evidence type="ECO:0000313" key="2">
    <source>
        <dbReference type="Proteomes" id="UP000799537"/>
    </source>
</evidence>
<protein>
    <submittedName>
        <fullName evidence="1">Uncharacterized protein</fullName>
    </submittedName>
</protein>
<accession>A0A6A6CGD9</accession>
<name>A0A6A6CGD9_ZASCE</name>
<dbReference type="EMBL" id="ML993603">
    <property type="protein sequence ID" value="KAF2164739.1"/>
    <property type="molecule type" value="Genomic_DNA"/>
</dbReference>
<dbReference type="RefSeq" id="XP_033665628.1">
    <property type="nucleotide sequence ID" value="XM_033807553.1"/>
</dbReference>
<proteinExistence type="predicted"/>
<sequence length="111" mass="12357">MLSNWARQYRAVQKRSLGYQPWDSLNFYLVPSPPRCIVNAQRPHNVLHGLLCLRMHHWILAADRIAVQVTPIPGPAKFVGSSIATLSPLLFAQGSDFVCSILARAALVFFG</sequence>